<keyword evidence="5 10" id="KW-0812">Transmembrane</keyword>
<keyword evidence="13" id="KW-0732">Signal</keyword>
<evidence type="ECO:0000313" key="16">
    <source>
        <dbReference type="Proteomes" id="UP000270530"/>
    </source>
</evidence>
<name>A0A2Z6E8A8_9GAMM</name>
<keyword evidence="6" id="KW-0408">Iron</keyword>
<evidence type="ECO:0000256" key="12">
    <source>
        <dbReference type="SAM" id="MobiDB-lite"/>
    </source>
</evidence>
<evidence type="ECO:0000256" key="3">
    <source>
        <dbReference type="ARBA" id="ARBA00022452"/>
    </source>
</evidence>
<evidence type="ECO:0000256" key="7">
    <source>
        <dbReference type="ARBA" id="ARBA00023077"/>
    </source>
</evidence>
<dbReference type="RefSeq" id="WP_126538850.1">
    <property type="nucleotide sequence ID" value="NZ_AP018560.1"/>
</dbReference>
<gene>
    <name evidence="15" type="ORF">ALSL_2058</name>
</gene>
<evidence type="ECO:0000256" key="10">
    <source>
        <dbReference type="PROSITE-ProRule" id="PRU01360"/>
    </source>
</evidence>
<dbReference type="SUPFAM" id="SSF56935">
    <property type="entry name" value="Porins"/>
    <property type="match status" value="1"/>
</dbReference>
<dbReference type="InterPro" id="IPR012910">
    <property type="entry name" value="Plug_dom"/>
</dbReference>
<dbReference type="OrthoDB" id="6276154at2"/>
<keyword evidence="16" id="KW-1185">Reference proteome</keyword>
<sequence length="1026" mass="113161">MGSLRIALSVLAGAWALSLHAQDATKRIDVPAGDLVQALDTLARQSGAQFIYRADQLQGLTTPGVHGTLSAPEALERLLQGTGFTVHREASGEVVIVKSAQGAARTKPAPVTAPPQSETDRATRLEGVTVTGSRIARAQIEGPAPVVMITAEDIKANGFVSVPDVLRAMTQNGGETQSPQSASGADFSPGAQQVDLRGLGPNHTLVLVNGRRIADFPLPFKGRSNFTDISNIPLGMVERIEILTGSASAVYGSDAIAGVVNIILKDKADGTTVDYRYGDTTRGGGQSQRLSLSSGFSNERFTLLGGLELNDDKPLWAYDRSIQDSTQDAPTAGARIARRTFLRTDYYDTYLDPGTDTCAKLSYLNRGSTYRASRPGYGDYDPAIDDYGPGYYCGSDKSIGYGTILSKNRGANGYLSTHYDFGNGTQWFADLQVGYHKVQLFRDVEQWSYMAPDGNEEGYSYNQATGQVEYWQRQFTPEEMGGLNNGMITDIQRTLSVATGFKGTLGQDWDYEASVSHSQYHATVSWPQTIAGKANALFLGPQLGVDDDSGYPIFNADPSRLYTPLTRSEYDAITKDTVYHPKTRNDTLAFTLTDASLFELPGGPAGFAAVAEYGSQSYAINPDPLATQYYYYSWRDSDGHGSRTRWALGSELRLPLLQTLNLSLAGRYDRYRFAGEQPGKFTWSSGVEWRPVDSLLLRGSYGTAFRAPDLHYVFAGEGNDETAGVDYYRCRSEESGTAIADCDYNDENVIRTRKGNRKLKPETSTSWTAGVLWSPSDRFDISADYFSIRMRNQVQDLDTDTLLQDEANCRLGSKADGTPVDINSPTCRDALARVVRTSSGKLYGVYVNPINVAREETSGVDITTHARWDTRIGILRFVGNHTWVRKHDIQQYPGDPTINEFAVNSGYDIPRTKTSASLSWERKAWTTTLHGERLGRLPTYLSYAQQADRSKGDPVWVGATYRFNASVQYKFNDHAELALLVDNLQDRMPPRDRTYTPYPYYDVSWFDSVGRSYYLQFTWKFGGTPL</sequence>
<keyword evidence="4" id="KW-0406">Ion transport</keyword>
<proteinExistence type="inferred from homology"/>
<dbReference type="PANTHER" id="PTHR47234:SF1">
    <property type="entry name" value="TONB-DEPENDENT RECEPTOR"/>
    <property type="match status" value="1"/>
</dbReference>
<dbReference type="Pfam" id="PF07660">
    <property type="entry name" value="STN"/>
    <property type="match status" value="1"/>
</dbReference>
<keyword evidence="2 10" id="KW-0813">Transport</keyword>
<evidence type="ECO:0000256" key="4">
    <source>
        <dbReference type="ARBA" id="ARBA00022496"/>
    </source>
</evidence>
<keyword evidence="4" id="KW-0410">Iron transport</keyword>
<dbReference type="Pfam" id="PF00593">
    <property type="entry name" value="TonB_dep_Rec_b-barrel"/>
    <property type="match status" value="1"/>
</dbReference>
<comment type="subcellular location">
    <subcellularLocation>
        <location evidence="1 10">Cell outer membrane</location>
        <topology evidence="1 10">Multi-pass membrane protein</topology>
    </subcellularLocation>
</comment>
<dbReference type="InterPro" id="IPR000531">
    <property type="entry name" value="Beta-barrel_TonB"/>
</dbReference>
<feature type="chain" id="PRO_5016454458" evidence="13">
    <location>
        <begin position="22"/>
        <end position="1026"/>
    </location>
</feature>
<feature type="compositionally biased region" description="Polar residues" evidence="12">
    <location>
        <begin position="171"/>
        <end position="183"/>
    </location>
</feature>
<dbReference type="InterPro" id="IPR037066">
    <property type="entry name" value="Plug_dom_sf"/>
</dbReference>
<dbReference type="Proteomes" id="UP000270530">
    <property type="component" value="Chromosome"/>
</dbReference>
<dbReference type="Gene3D" id="2.40.170.20">
    <property type="entry name" value="TonB-dependent receptor, beta-barrel domain"/>
    <property type="match status" value="1"/>
</dbReference>
<dbReference type="Pfam" id="PF07715">
    <property type="entry name" value="Plug"/>
    <property type="match status" value="1"/>
</dbReference>
<evidence type="ECO:0000256" key="8">
    <source>
        <dbReference type="ARBA" id="ARBA00023136"/>
    </source>
</evidence>
<feature type="domain" description="Secretin/TonB short N-terminal" evidence="14">
    <location>
        <begin position="48"/>
        <end position="99"/>
    </location>
</feature>
<evidence type="ECO:0000259" key="14">
    <source>
        <dbReference type="SMART" id="SM00965"/>
    </source>
</evidence>
<feature type="region of interest" description="Disordered" evidence="12">
    <location>
        <begin position="171"/>
        <end position="194"/>
    </location>
</feature>
<dbReference type="Gene3D" id="3.55.50.30">
    <property type="match status" value="1"/>
</dbReference>
<evidence type="ECO:0000256" key="11">
    <source>
        <dbReference type="RuleBase" id="RU003357"/>
    </source>
</evidence>
<organism evidence="15 16">
    <name type="scientific">Aerosticca soli</name>
    <dbReference type="NCBI Taxonomy" id="2010829"/>
    <lineage>
        <taxon>Bacteria</taxon>
        <taxon>Pseudomonadati</taxon>
        <taxon>Pseudomonadota</taxon>
        <taxon>Gammaproteobacteria</taxon>
        <taxon>Lysobacterales</taxon>
        <taxon>Rhodanobacteraceae</taxon>
        <taxon>Aerosticca</taxon>
    </lineage>
</organism>
<dbReference type="InterPro" id="IPR039426">
    <property type="entry name" value="TonB-dep_rcpt-like"/>
</dbReference>
<reference evidence="16" key="2">
    <citation type="submission" date="2018-06" db="EMBL/GenBank/DDBJ databases">
        <title>Genome sequence of Rhodanobacteraceae bacterium strain Dysh456.</title>
        <authorList>
            <person name="Fukui M."/>
        </authorList>
    </citation>
    <scope>NUCLEOTIDE SEQUENCE [LARGE SCALE GENOMIC DNA]</scope>
    <source>
        <strain evidence="16">Dysh456</strain>
    </source>
</reference>
<keyword evidence="7 11" id="KW-0798">TonB box</keyword>
<dbReference type="AlphaFoldDB" id="A0A2Z6E8A8"/>
<evidence type="ECO:0000256" key="13">
    <source>
        <dbReference type="SAM" id="SignalP"/>
    </source>
</evidence>
<dbReference type="Gene3D" id="2.170.130.10">
    <property type="entry name" value="TonB-dependent receptor, plug domain"/>
    <property type="match status" value="1"/>
</dbReference>
<keyword evidence="8 10" id="KW-0472">Membrane</keyword>
<protein>
    <submittedName>
        <fullName evidence="15">TonB-dependent receptor</fullName>
    </submittedName>
</protein>
<evidence type="ECO:0000256" key="9">
    <source>
        <dbReference type="ARBA" id="ARBA00023237"/>
    </source>
</evidence>
<accession>A0A2Z6E8A8</accession>
<dbReference type="InterPro" id="IPR036942">
    <property type="entry name" value="Beta-barrel_TonB_sf"/>
</dbReference>
<dbReference type="EMBL" id="AP018560">
    <property type="protein sequence ID" value="BBD80689.1"/>
    <property type="molecule type" value="Genomic_DNA"/>
</dbReference>
<evidence type="ECO:0000256" key="1">
    <source>
        <dbReference type="ARBA" id="ARBA00004571"/>
    </source>
</evidence>
<dbReference type="InterPro" id="IPR011662">
    <property type="entry name" value="Secretin/TonB_short_N"/>
</dbReference>
<dbReference type="PROSITE" id="PS52016">
    <property type="entry name" value="TONB_DEPENDENT_REC_3"/>
    <property type="match status" value="1"/>
</dbReference>
<evidence type="ECO:0000256" key="6">
    <source>
        <dbReference type="ARBA" id="ARBA00023004"/>
    </source>
</evidence>
<dbReference type="KEGG" id="rbd:ALSL_2058"/>
<keyword evidence="15" id="KW-0675">Receptor</keyword>
<evidence type="ECO:0000256" key="5">
    <source>
        <dbReference type="ARBA" id="ARBA00022692"/>
    </source>
</evidence>
<dbReference type="PANTHER" id="PTHR47234">
    <property type="match status" value="1"/>
</dbReference>
<keyword evidence="9 10" id="KW-0998">Cell outer membrane</keyword>
<dbReference type="GO" id="GO:0009279">
    <property type="term" value="C:cell outer membrane"/>
    <property type="evidence" value="ECO:0007669"/>
    <property type="project" value="UniProtKB-SubCell"/>
</dbReference>
<reference evidence="16" key="1">
    <citation type="submission" date="2018-04" db="EMBL/GenBank/DDBJ databases">
        <authorList>
            <person name="Watanabe M."/>
            <person name="Kojima H."/>
        </authorList>
    </citation>
    <scope>NUCLEOTIDE SEQUENCE [LARGE SCALE GENOMIC DNA]</scope>
    <source>
        <strain evidence="16">Dysh456</strain>
    </source>
</reference>
<keyword evidence="3 10" id="KW-1134">Transmembrane beta strand</keyword>
<comment type="similarity">
    <text evidence="10 11">Belongs to the TonB-dependent receptor family.</text>
</comment>
<feature type="signal peptide" evidence="13">
    <location>
        <begin position="1"/>
        <end position="21"/>
    </location>
</feature>
<dbReference type="GO" id="GO:0006826">
    <property type="term" value="P:iron ion transport"/>
    <property type="evidence" value="ECO:0007669"/>
    <property type="project" value="UniProtKB-KW"/>
</dbReference>
<dbReference type="SMART" id="SM00965">
    <property type="entry name" value="STN"/>
    <property type="match status" value="1"/>
</dbReference>
<evidence type="ECO:0000313" key="15">
    <source>
        <dbReference type="EMBL" id="BBD80689.1"/>
    </source>
</evidence>
<evidence type="ECO:0000256" key="2">
    <source>
        <dbReference type="ARBA" id="ARBA00022448"/>
    </source>
</evidence>